<dbReference type="InterPro" id="IPR029787">
    <property type="entry name" value="Nucleotide_cyclase"/>
</dbReference>
<dbReference type="GO" id="GO:0005886">
    <property type="term" value="C:plasma membrane"/>
    <property type="evidence" value="ECO:0007669"/>
    <property type="project" value="TreeGrafter"/>
</dbReference>
<dbReference type="InterPro" id="IPR000160">
    <property type="entry name" value="GGDEF_dom"/>
</dbReference>
<dbReference type="InterPro" id="IPR029016">
    <property type="entry name" value="GAF-like_dom_sf"/>
</dbReference>
<feature type="transmembrane region" description="Helical" evidence="4">
    <location>
        <begin position="12"/>
        <end position="33"/>
    </location>
</feature>
<dbReference type="InterPro" id="IPR043128">
    <property type="entry name" value="Rev_trsase/Diguanyl_cyclase"/>
</dbReference>
<comment type="catalytic activity">
    <reaction evidence="3">
        <text>2 GTP = 3',3'-c-di-GMP + 2 diphosphate</text>
        <dbReference type="Rhea" id="RHEA:24898"/>
        <dbReference type="ChEBI" id="CHEBI:33019"/>
        <dbReference type="ChEBI" id="CHEBI:37565"/>
        <dbReference type="ChEBI" id="CHEBI:58805"/>
        <dbReference type="EC" id="2.7.7.65"/>
    </reaction>
</comment>
<dbReference type="GO" id="GO:0052621">
    <property type="term" value="F:diguanylate cyclase activity"/>
    <property type="evidence" value="ECO:0007669"/>
    <property type="project" value="UniProtKB-EC"/>
</dbReference>
<comment type="cofactor">
    <cofactor evidence="1">
        <name>Mg(2+)</name>
        <dbReference type="ChEBI" id="CHEBI:18420"/>
    </cofactor>
</comment>
<dbReference type="NCBIfam" id="TIGR00254">
    <property type="entry name" value="GGDEF"/>
    <property type="match status" value="1"/>
</dbReference>
<dbReference type="GO" id="GO:1902201">
    <property type="term" value="P:negative regulation of bacterial-type flagellum-dependent cell motility"/>
    <property type="evidence" value="ECO:0007669"/>
    <property type="project" value="TreeGrafter"/>
</dbReference>
<dbReference type="HOGENOM" id="CLU_000445_11_24_6"/>
<dbReference type="CDD" id="cd06225">
    <property type="entry name" value="HAMP"/>
    <property type="match status" value="1"/>
</dbReference>
<dbReference type="PROSITE" id="PS50887">
    <property type="entry name" value="GGDEF"/>
    <property type="match status" value="1"/>
</dbReference>
<dbReference type="SMART" id="SM00267">
    <property type="entry name" value="GGDEF"/>
    <property type="match status" value="1"/>
</dbReference>
<keyword evidence="7" id="KW-1185">Reference proteome</keyword>
<dbReference type="SUPFAM" id="SSF55781">
    <property type="entry name" value="GAF domain-like"/>
    <property type="match status" value="1"/>
</dbReference>
<dbReference type="Gene3D" id="3.30.450.40">
    <property type="match status" value="1"/>
</dbReference>
<dbReference type="EC" id="2.7.7.65" evidence="2"/>
<dbReference type="RefSeq" id="WP_012823962.1">
    <property type="nucleotide sequence ID" value="NC_013422.1"/>
</dbReference>
<evidence type="ECO:0000256" key="4">
    <source>
        <dbReference type="SAM" id="Phobius"/>
    </source>
</evidence>
<dbReference type="eggNOG" id="COG3706">
    <property type="taxonomic scope" value="Bacteria"/>
</dbReference>
<evidence type="ECO:0000313" key="7">
    <source>
        <dbReference type="Proteomes" id="UP000009102"/>
    </source>
</evidence>
<dbReference type="InterPro" id="IPR050469">
    <property type="entry name" value="Diguanylate_Cyclase"/>
</dbReference>
<dbReference type="PANTHER" id="PTHR45138:SF9">
    <property type="entry name" value="DIGUANYLATE CYCLASE DGCM-RELATED"/>
    <property type="match status" value="1"/>
</dbReference>
<protein>
    <recommendedName>
        <fullName evidence="2">diguanylate cyclase</fullName>
        <ecNumber evidence="2">2.7.7.65</ecNumber>
    </recommendedName>
</protein>
<dbReference type="SUPFAM" id="SSF55073">
    <property type="entry name" value="Nucleotide cyclase"/>
    <property type="match status" value="1"/>
</dbReference>
<keyword evidence="4" id="KW-1133">Transmembrane helix</keyword>
<keyword evidence="4" id="KW-0472">Membrane</keyword>
<dbReference type="Proteomes" id="UP000009102">
    <property type="component" value="Chromosome"/>
</dbReference>
<keyword evidence="4" id="KW-0812">Transmembrane</keyword>
<accession>D0KZQ3</accession>
<feature type="domain" description="GGDEF" evidence="5">
    <location>
        <begin position="315"/>
        <end position="446"/>
    </location>
</feature>
<reference evidence="6 7" key="1">
    <citation type="submission" date="2009-10" db="EMBL/GenBank/DDBJ databases">
        <title>Complete sequence of Halothiobacillus neapolitanus c2.</title>
        <authorList>
            <consortium name="US DOE Joint Genome Institute"/>
            <person name="Lucas S."/>
            <person name="Copeland A."/>
            <person name="Lapidus A."/>
            <person name="Glavina del Rio T."/>
            <person name="Tice H."/>
            <person name="Bruce D."/>
            <person name="Goodwin L."/>
            <person name="Pitluck S."/>
            <person name="Davenport K."/>
            <person name="Brettin T."/>
            <person name="Detter J.C."/>
            <person name="Han C."/>
            <person name="Tapia R."/>
            <person name="Larimer F."/>
            <person name="Land M."/>
            <person name="Hauser L."/>
            <person name="Kyrpides N."/>
            <person name="Mikhailova N."/>
            <person name="Kerfeld C."/>
            <person name="Cannon G."/>
            <person name="Heinhort S."/>
        </authorList>
    </citation>
    <scope>NUCLEOTIDE SEQUENCE [LARGE SCALE GENOMIC DNA]</scope>
    <source>
        <strain evidence="7">ATCC 23641 / c2</strain>
    </source>
</reference>
<evidence type="ECO:0000256" key="1">
    <source>
        <dbReference type="ARBA" id="ARBA00001946"/>
    </source>
</evidence>
<dbReference type="EMBL" id="CP001801">
    <property type="protein sequence ID" value="ACX95926.1"/>
    <property type="molecule type" value="Genomic_DNA"/>
</dbReference>
<dbReference type="KEGG" id="hna:Hneap_1090"/>
<organism evidence="6 7">
    <name type="scientific">Halothiobacillus neapolitanus (strain ATCC 23641 / DSM 15147 / CIP 104769 / NCIMB 8539 / c2)</name>
    <name type="common">Thiobacillus neapolitanus</name>
    <dbReference type="NCBI Taxonomy" id="555778"/>
    <lineage>
        <taxon>Bacteria</taxon>
        <taxon>Pseudomonadati</taxon>
        <taxon>Pseudomonadota</taxon>
        <taxon>Gammaproteobacteria</taxon>
        <taxon>Chromatiales</taxon>
        <taxon>Halothiobacillaceae</taxon>
        <taxon>Halothiobacillus</taxon>
    </lineage>
</organism>
<dbReference type="Pfam" id="PF00990">
    <property type="entry name" value="GGDEF"/>
    <property type="match status" value="1"/>
</dbReference>
<feature type="transmembrane region" description="Helical" evidence="4">
    <location>
        <begin position="39"/>
        <end position="61"/>
    </location>
</feature>
<evidence type="ECO:0000259" key="5">
    <source>
        <dbReference type="PROSITE" id="PS50887"/>
    </source>
</evidence>
<evidence type="ECO:0000256" key="2">
    <source>
        <dbReference type="ARBA" id="ARBA00012528"/>
    </source>
</evidence>
<evidence type="ECO:0000256" key="3">
    <source>
        <dbReference type="ARBA" id="ARBA00034247"/>
    </source>
</evidence>
<dbReference type="AlphaFoldDB" id="D0KZQ3"/>
<sequence>MSKHVFRALAMGMVAMGVVMGAAFPLFVLGFGVPKSTAFSPTFIIATLVAGLVVGGLNFALASRIVRPRLRQLSSRMQQVRAAMQKATFSGDWTACNPAVCRLHEQDEDELGAVAQSYNALLHALHDAHMVEARIRDFTQTVSSKLDLHELGDQALGLLQANAHAQGGAIVLERQGEWTVLASRGLSHPEKLVENKVYFNAKDEAVQTRITLPPGVTVDAILSHFVPSDVLLTPIKNHGFVLGWVILASATPFADDVPRLMPLLMQGLGLALNNALLHDDLQRVAALDPLTGVYNRRFGFKRLEEELTRASRDHSSLSVLLLDLDHFKRVNDTYGHLSGDKVLIRTAHVCREILREGDVLMRYGGEEFVVVLPGASIQDARDVAERIRFAISQSQINLGDQLLQVTSSIGVAATSGQKAIAAEELIALADERLYKAKATGRNKVVS</sequence>
<dbReference type="CDD" id="cd01949">
    <property type="entry name" value="GGDEF"/>
    <property type="match status" value="1"/>
</dbReference>
<dbReference type="FunFam" id="3.30.70.270:FF:000001">
    <property type="entry name" value="Diguanylate cyclase domain protein"/>
    <property type="match status" value="1"/>
</dbReference>
<gene>
    <name evidence="6" type="ordered locus">Hneap_1090</name>
</gene>
<dbReference type="STRING" id="555778.Hneap_1090"/>
<evidence type="ECO:0000313" key="6">
    <source>
        <dbReference type="EMBL" id="ACX95926.1"/>
    </source>
</evidence>
<dbReference type="PANTHER" id="PTHR45138">
    <property type="entry name" value="REGULATORY COMPONENTS OF SENSORY TRANSDUCTION SYSTEM"/>
    <property type="match status" value="1"/>
</dbReference>
<proteinExistence type="predicted"/>
<name>D0KZQ3_HALNC</name>
<dbReference type="Gene3D" id="3.30.70.270">
    <property type="match status" value="1"/>
</dbReference>
<dbReference type="GO" id="GO:0043709">
    <property type="term" value="P:cell adhesion involved in single-species biofilm formation"/>
    <property type="evidence" value="ECO:0007669"/>
    <property type="project" value="TreeGrafter"/>
</dbReference>
<dbReference type="Gene3D" id="6.10.340.10">
    <property type="match status" value="1"/>
</dbReference>